<gene>
    <name evidence="5" type="primary">wecA</name>
    <name evidence="5" type="ORF">ANTHELSMS3_00607</name>
</gene>
<organism evidence="5 6">
    <name type="scientific">Antarctobacter heliothermus</name>
    <dbReference type="NCBI Taxonomy" id="74033"/>
    <lineage>
        <taxon>Bacteria</taxon>
        <taxon>Pseudomonadati</taxon>
        <taxon>Pseudomonadota</taxon>
        <taxon>Alphaproteobacteria</taxon>
        <taxon>Rhodobacterales</taxon>
        <taxon>Roseobacteraceae</taxon>
        <taxon>Antarctobacter</taxon>
    </lineage>
</organism>
<evidence type="ECO:0000256" key="1">
    <source>
        <dbReference type="ARBA" id="ARBA00006464"/>
    </source>
</evidence>
<evidence type="ECO:0000313" key="6">
    <source>
        <dbReference type="Proteomes" id="UP000203589"/>
    </source>
</evidence>
<keyword evidence="5" id="KW-0808">Transferase</keyword>
<dbReference type="KEGG" id="aht:ANTHELSMS3_00607"/>
<dbReference type="EMBL" id="CP022540">
    <property type="protein sequence ID" value="ASP19327.1"/>
    <property type="molecule type" value="Genomic_DNA"/>
</dbReference>
<dbReference type="Pfam" id="PF02397">
    <property type="entry name" value="Bac_transf"/>
    <property type="match status" value="1"/>
</dbReference>
<sequence length="302" mass="34090">MCGVPKIIVTDHVNTLRKLENFLSTEKLCKFAPLFGATFVLNFLLIDLASLTDVHQGIATIVCRRSDVADFFTLGGNMFDLRLLDDAVISAGPSRRNKSAEYSIALRISKRGFDIVMSVLLLPFLIIFALALLLLNPFYNKGSLFFVQRRMGRNCRSFRAIKFRTMRAVPKISRGADSPLETDRITPLGGFLRKSRIDELPQIINVLFGKMSLIGPRPDYFDHAVEYHAVEYLEKIPGYRERHAVRPGISGLAQTELGYVEGMDATRRKVQADLYYISNMSFALEAWVFWRTLSVVARRGGA</sequence>
<evidence type="ECO:0000256" key="2">
    <source>
        <dbReference type="ARBA" id="ARBA00023169"/>
    </source>
</evidence>
<keyword evidence="3" id="KW-0472">Membrane</keyword>
<reference evidence="5 6" key="1">
    <citation type="submission" date="2017-07" db="EMBL/GenBank/DDBJ databases">
        <title>Genome Sequence of Antarctobacter heliothermus Strain SMS3 Isolated from a culture of the Diatom Skeletonema marinoi.</title>
        <authorList>
            <person name="Topel M."/>
            <person name="Pinder M.I.M."/>
            <person name="Johansson O.N."/>
            <person name="Kourtchenko O."/>
            <person name="Godhe A."/>
            <person name="Clarke A.K."/>
        </authorList>
    </citation>
    <scope>NUCLEOTIDE SEQUENCE [LARGE SCALE GENOMIC DNA]</scope>
    <source>
        <strain evidence="5 6">SMS3</strain>
    </source>
</reference>
<proteinExistence type="inferred from homology"/>
<dbReference type="AlphaFoldDB" id="A0A222DZE8"/>
<comment type="similarity">
    <text evidence="1">Belongs to the bacterial sugar transferase family.</text>
</comment>
<feature type="transmembrane region" description="Helical" evidence="3">
    <location>
        <begin position="115"/>
        <end position="139"/>
    </location>
</feature>
<dbReference type="PANTHER" id="PTHR30576:SF0">
    <property type="entry name" value="UNDECAPRENYL-PHOSPHATE N-ACETYLGALACTOSAMINYL 1-PHOSPHATE TRANSFERASE-RELATED"/>
    <property type="match status" value="1"/>
</dbReference>
<protein>
    <submittedName>
        <fullName evidence="5">UDP-N-acetylgalactosamine-undecaprenyl-phosphate N-acetylgalactosaminephosphotransferase</fullName>
        <ecNumber evidence="5">2.7.8.40</ecNumber>
    </submittedName>
</protein>
<keyword evidence="6" id="KW-1185">Reference proteome</keyword>
<keyword evidence="2" id="KW-0270">Exopolysaccharide synthesis</keyword>
<evidence type="ECO:0000256" key="3">
    <source>
        <dbReference type="SAM" id="Phobius"/>
    </source>
</evidence>
<name>A0A222DZE8_9RHOB</name>
<evidence type="ECO:0000259" key="4">
    <source>
        <dbReference type="Pfam" id="PF02397"/>
    </source>
</evidence>
<dbReference type="InterPro" id="IPR003362">
    <property type="entry name" value="Bact_transf"/>
</dbReference>
<dbReference type="Proteomes" id="UP000203589">
    <property type="component" value="Chromosome"/>
</dbReference>
<evidence type="ECO:0000313" key="5">
    <source>
        <dbReference type="EMBL" id="ASP19327.1"/>
    </source>
</evidence>
<accession>A0A222DZE8</accession>
<dbReference type="EC" id="2.7.8.40" evidence="5"/>
<feature type="domain" description="Bacterial sugar transferase" evidence="4">
    <location>
        <begin position="110"/>
        <end position="297"/>
    </location>
</feature>
<dbReference type="PANTHER" id="PTHR30576">
    <property type="entry name" value="COLANIC BIOSYNTHESIS UDP-GLUCOSE LIPID CARRIER TRANSFERASE"/>
    <property type="match status" value="1"/>
</dbReference>
<dbReference type="GO" id="GO:0000271">
    <property type="term" value="P:polysaccharide biosynthetic process"/>
    <property type="evidence" value="ECO:0007669"/>
    <property type="project" value="UniProtKB-KW"/>
</dbReference>
<dbReference type="GO" id="GO:0016780">
    <property type="term" value="F:phosphotransferase activity, for other substituted phosphate groups"/>
    <property type="evidence" value="ECO:0007669"/>
    <property type="project" value="TreeGrafter"/>
</dbReference>
<keyword evidence="3" id="KW-1133">Transmembrane helix</keyword>
<keyword evidence="3" id="KW-0812">Transmembrane</keyword>